<comment type="caution">
    <text evidence="3">The sequence shown here is derived from an EMBL/GenBank/DDBJ whole genome shotgun (WGS) entry which is preliminary data.</text>
</comment>
<dbReference type="PANTHER" id="PTHR43695:SF1">
    <property type="entry name" value="RHAMNOGALACTURONAN ACETYLESTERASE"/>
    <property type="match status" value="1"/>
</dbReference>
<keyword evidence="2" id="KW-0378">Hydrolase</keyword>
<reference evidence="3" key="1">
    <citation type="journal article" date="2021" name="PeerJ">
        <title>Extensive microbial diversity within the chicken gut microbiome revealed by metagenomics and culture.</title>
        <authorList>
            <person name="Gilroy R."/>
            <person name="Ravi A."/>
            <person name="Getino M."/>
            <person name="Pursley I."/>
            <person name="Horton D.L."/>
            <person name="Alikhan N.F."/>
            <person name="Baker D."/>
            <person name="Gharbi K."/>
            <person name="Hall N."/>
            <person name="Watson M."/>
            <person name="Adriaenssens E.M."/>
            <person name="Foster-Nyarko E."/>
            <person name="Jarju S."/>
            <person name="Secka A."/>
            <person name="Antonio M."/>
            <person name="Oren A."/>
            <person name="Chaudhuri R.R."/>
            <person name="La Ragione R."/>
            <person name="Hildebrand F."/>
            <person name="Pallen M.J."/>
        </authorList>
    </citation>
    <scope>NUCLEOTIDE SEQUENCE</scope>
    <source>
        <strain evidence="3">Gambia11-129</strain>
    </source>
</reference>
<gene>
    <name evidence="3" type="ORF">IAB12_05545</name>
</gene>
<evidence type="ECO:0000313" key="3">
    <source>
        <dbReference type="EMBL" id="HIV99219.1"/>
    </source>
</evidence>
<dbReference type="EMBL" id="DXHU01000020">
    <property type="protein sequence ID" value="HIV99219.1"/>
    <property type="molecule type" value="Genomic_DNA"/>
</dbReference>
<organism evidence="3 4">
    <name type="scientific">Candidatus Ornithospirochaeta avicola</name>
    <dbReference type="NCBI Taxonomy" id="2840896"/>
    <lineage>
        <taxon>Bacteria</taxon>
        <taxon>Pseudomonadati</taxon>
        <taxon>Spirochaetota</taxon>
        <taxon>Spirochaetia</taxon>
        <taxon>Spirochaetales</taxon>
        <taxon>Spirochaetaceae</taxon>
        <taxon>Spirochaetaceae incertae sedis</taxon>
        <taxon>Candidatus Ornithospirochaeta</taxon>
    </lineage>
</organism>
<accession>A0A9D1PUP4</accession>
<dbReference type="Proteomes" id="UP000823936">
    <property type="component" value="Unassembled WGS sequence"/>
</dbReference>
<dbReference type="GO" id="GO:0016788">
    <property type="term" value="F:hydrolase activity, acting on ester bonds"/>
    <property type="evidence" value="ECO:0007669"/>
    <property type="project" value="UniProtKB-ARBA"/>
</dbReference>
<sequence length="235" mass="26651">MTKGLVIVFGDSTAAKKEDSVRPETGWAECFEGYLAPGWKLLNYAENGMSSKSFVRSGKIEEALLRAEYELKKAEEDEECDTFCAYFIIQFGHNETKTSEDRFSLAEDFRGNIVSKMIHPIMKAGWQSVLLTPIPRFIFTEEGKVVNSFGEYLYTLHDFASDADYFIDIHSLLSDLFEKAGKSKARKCYMNLEKGQCENYKNGRIDNTHLTEDGAAFVAYAIAKTMKEEGLECIR</sequence>
<evidence type="ECO:0008006" key="5">
    <source>
        <dbReference type="Google" id="ProtNLM"/>
    </source>
</evidence>
<dbReference type="InterPro" id="IPR037459">
    <property type="entry name" value="RhgT-like"/>
</dbReference>
<dbReference type="AlphaFoldDB" id="A0A9D1PUP4"/>
<protein>
    <recommendedName>
        <fullName evidence="5">SGNH hydrolase-type esterase domain-containing protein</fullName>
    </recommendedName>
</protein>
<dbReference type="Gene3D" id="3.40.50.1110">
    <property type="entry name" value="SGNH hydrolase"/>
    <property type="match status" value="1"/>
</dbReference>
<dbReference type="InterPro" id="IPR036514">
    <property type="entry name" value="SGNH_hydro_sf"/>
</dbReference>
<dbReference type="PANTHER" id="PTHR43695">
    <property type="entry name" value="PUTATIVE (AFU_ORTHOLOGUE AFUA_2G17250)-RELATED"/>
    <property type="match status" value="1"/>
</dbReference>
<reference evidence="3" key="2">
    <citation type="submission" date="2021-04" db="EMBL/GenBank/DDBJ databases">
        <authorList>
            <person name="Gilroy R."/>
        </authorList>
    </citation>
    <scope>NUCLEOTIDE SEQUENCE</scope>
    <source>
        <strain evidence="3">Gambia11-129</strain>
    </source>
</reference>
<comment type="similarity">
    <text evidence="1">Belongs to the 'GDSL' lipolytic enzyme family.</text>
</comment>
<name>A0A9D1PUP4_9SPIO</name>
<dbReference type="SUPFAM" id="SSF52266">
    <property type="entry name" value="SGNH hydrolase"/>
    <property type="match status" value="1"/>
</dbReference>
<evidence type="ECO:0000256" key="2">
    <source>
        <dbReference type="ARBA" id="ARBA00022801"/>
    </source>
</evidence>
<proteinExistence type="inferred from homology"/>
<evidence type="ECO:0000256" key="1">
    <source>
        <dbReference type="ARBA" id="ARBA00008668"/>
    </source>
</evidence>
<evidence type="ECO:0000313" key="4">
    <source>
        <dbReference type="Proteomes" id="UP000823936"/>
    </source>
</evidence>